<name>A0A4C1X708_EUMVA</name>
<comment type="caution">
    <text evidence="1">The sequence shown here is derived from an EMBL/GenBank/DDBJ whole genome shotgun (WGS) entry which is preliminary data.</text>
</comment>
<protein>
    <submittedName>
        <fullName evidence="1">Uncharacterized protein</fullName>
    </submittedName>
</protein>
<accession>A0A4C1X708</accession>
<dbReference type="OrthoDB" id="10009983at2759"/>
<evidence type="ECO:0000313" key="2">
    <source>
        <dbReference type="Proteomes" id="UP000299102"/>
    </source>
</evidence>
<sequence>MACSNVCLLPLRCGAFFADGSVRAGEAEKPVLTPLRPKVNSLFHLFGDWLFEAALVGTDAPATAVPPPQAPPSSAAPYPSVSRPIPHGIDLPVPRHPEKYQQDSEEEINSMKIDYNEPTTSQSSQFVGNNISCDEPHSLDFFPSNCSDIRGTSYISQWDGPIALRTAIHGAFLKSFDTPGRLECSRRSGRRPRAVTTQHVACYVVCRTL</sequence>
<proteinExistence type="predicted"/>
<evidence type="ECO:0000313" key="1">
    <source>
        <dbReference type="EMBL" id="GBP58149.1"/>
    </source>
</evidence>
<reference evidence="1 2" key="1">
    <citation type="journal article" date="2019" name="Commun. Biol.">
        <title>The bagworm genome reveals a unique fibroin gene that provides high tensile strength.</title>
        <authorList>
            <person name="Kono N."/>
            <person name="Nakamura H."/>
            <person name="Ohtoshi R."/>
            <person name="Tomita M."/>
            <person name="Numata K."/>
            <person name="Arakawa K."/>
        </authorList>
    </citation>
    <scope>NUCLEOTIDE SEQUENCE [LARGE SCALE GENOMIC DNA]</scope>
</reference>
<dbReference type="Proteomes" id="UP000299102">
    <property type="component" value="Unassembled WGS sequence"/>
</dbReference>
<gene>
    <name evidence="1" type="ORF">EVAR_86311_1</name>
</gene>
<dbReference type="AlphaFoldDB" id="A0A4C1X708"/>
<dbReference type="EMBL" id="BGZK01000728">
    <property type="protein sequence ID" value="GBP58149.1"/>
    <property type="molecule type" value="Genomic_DNA"/>
</dbReference>
<organism evidence="1 2">
    <name type="scientific">Eumeta variegata</name>
    <name type="common">Bagworm moth</name>
    <name type="synonym">Eumeta japonica</name>
    <dbReference type="NCBI Taxonomy" id="151549"/>
    <lineage>
        <taxon>Eukaryota</taxon>
        <taxon>Metazoa</taxon>
        <taxon>Ecdysozoa</taxon>
        <taxon>Arthropoda</taxon>
        <taxon>Hexapoda</taxon>
        <taxon>Insecta</taxon>
        <taxon>Pterygota</taxon>
        <taxon>Neoptera</taxon>
        <taxon>Endopterygota</taxon>
        <taxon>Lepidoptera</taxon>
        <taxon>Glossata</taxon>
        <taxon>Ditrysia</taxon>
        <taxon>Tineoidea</taxon>
        <taxon>Psychidae</taxon>
        <taxon>Oiketicinae</taxon>
        <taxon>Eumeta</taxon>
    </lineage>
</organism>
<keyword evidence="2" id="KW-1185">Reference proteome</keyword>